<evidence type="ECO:0000313" key="6">
    <source>
        <dbReference type="Proteomes" id="UP000325981"/>
    </source>
</evidence>
<dbReference type="AlphaFoldDB" id="A0A5J6ZDY3"/>
<dbReference type="GO" id="GO:0005737">
    <property type="term" value="C:cytoplasm"/>
    <property type="evidence" value="ECO:0007669"/>
    <property type="project" value="UniProtKB-SubCell"/>
</dbReference>
<comment type="similarity">
    <text evidence="1 3">Belongs to the PAPS reductase family. CysH subfamily.</text>
</comment>
<comment type="catalytic activity">
    <reaction evidence="3">
        <text>[thioredoxin]-disulfide + sulfite + adenosine 3',5'-bisphosphate + 2 H(+) = [thioredoxin]-dithiol + 3'-phosphoadenylyl sulfate</text>
        <dbReference type="Rhea" id="RHEA:11724"/>
        <dbReference type="Rhea" id="RHEA-COMP:10698"/>
        <dbReference type="Rhea" id="RHEA-COMP:10700"/>
        <dbReference type="ChEBI" id="CHEBI:15378"/>
        <dbReference type="ChEBI" id="CHEBI:17359"/>
        <dbReference type="ChEBI" id="CHEBI:29950"/>
        <dbReference type="ChEBI" id="CHEBI:50058"/>
        <dbReference type="ChEBI" id="CHEBI:58339"/>
        <dbReference type="ChEBI" id="CHEBI:58343"/>
        <dbReference type="EC" id="1.8.4.8"/>
    </reaction>
</comment>
<keyword evidence="3" id="KW-0963">Cytoplasm</keyword>
<evidence type="ECO:0000256" key="1">
    <source>
        <dbReference type="ARBA" id="ARBA00009732"/>
    </source>
</evidence>
<evidence type="ECO:0000256" key="2">
    <source>
        <dbReference type="ARBA" id="ARBA00023002"/>
    </source>
</evidence>
<feature type="domain" description="Phosphoadenosine phosphosulphate reductase" evidence="4">
    <location>
        <begin position="48"/>
        <end position="220"/>
    </location>
</feature>
<accession>A0A5J6ZDY3</accession>
<dbReference type="NCBIfam" id="NF002537">
    <property type="entry name" value="PRK02090.1"/>
    <property type="match status" value="1"/>
</dbReference>
<dbReference type="PANTHER" id="PTHR46509">
    <property type="entry name" value="PHOSPHOADENOSINE PHOSPHOSULFATE REDUCTASE"/>
    <property type="match status" value="1"/>
</dbReference>
<comment type="subcellular location">
    <subcellularLocation>
        <location evidence="3">Cytoplasm</location>
    </subcellularLocation>
</comment>
<dbReference type="CDD" id="cd23945">
    <property type="entry name" value="PAPS_reductase"/>
    <property type="match status" value="1"/>
</dbReference>
<dbReference type="NCBIfam" id="TIGR00434">
    <property type="entry name" value="cysH"/>
    <property type="match status" value="1"/>
</dbReference>
<name>A0A5J6ZDY3_9GAMM</name>
<proteinExistence type="inferred from homology"/>
<reference evidence="5 6" key="1">
    <citation type="submission" date="2019-07" db="EMBL/GenBank/DDBJ databases">
        <title>Buchnera limit thermal tolerance of host aphids.</title>
        <authorList>
            <person name="Zhang B."/>
            <person name="Moran N."/>
        </authorList>
    </citation>
    <scope>NUCLEOTIDE SEQUENCE [LARGE SCALE GENOMIC DNA]</scope>
    <source>
        <strain evidence="5 6">Afa-UT1</strain>
    </source>
</reference>
<dbReference type="InterPro" id="IPR004511">
    <property type="entry name" value="PAPS/APS_Rdtase"/>
</dbReference>
<comment type="caution">
    <text evidence="3">Lacks conserved residue(s) required for the propagation of feature annotation.</text>
</comment>
<dbReference type="NCBIfam" id="TIGR02057">
    <property type="entry name" value="PAPS_reductase"/>
    <property type="match status" value="1"/>
</dbReference>
<dbReference type="InterPro" id="IPR002500">
    <property type="entry name" value="PAPS_reduct_dom"/>
</dbReference>
<dbReference type="PANTHER" id="PTHR46509:SF1">
    <property type="entry name" value="PHOSPHOADENOSINE PHOSPHOSULFATE REDUCTASE"/>
    <property type="match status" value="1"/>
</dbReference>
<dbReference type="InterPro" id="IPR011800">
    <property type="entry name" value="PAPS_reductase_CysH"/>
</dbReference>
<comment type="function">
    <text evidence="3">Catalyzes the formation of sulfite from phosphoadenosine 5'-phosphosulfate (PAPS) using thioredoxin as an electron donor.</text>
</comment>
<feature type="active site" description="Nucleophile; cysteine thiosulfonate intermediate" evidence="3">
    <location>
        <position position="239"/>
    </location>
</feature>
<dbReference type="PIRSF" id="PIRSF000857">
    <property type="entry name" value="PAPS_reductase"/>
    <property type="match status" value="1"/>
</dbReference>
<sequence length="246" mass="28786">MHYFDYKNINILNFEKKKELLSECNILMSKYSAEKRISWALRKLPGIHVTSSSFGIQSVVLLHLIVKQEPNIPIILIDTGYLFPQTYHFIDIIKKKLNLNLKVFRSDISPAWQEARYGKLWEQGLKGIDLYNKINKIKPMELALKKLSVQTWFAGLRHQQSHSRSNLPYISIQKGVFKILPIVDWSNHEVYKYIKNNNLDNHPLLREGYVSVGDVHTTQKYTPGMLEEDTRFFGLKRECGLHNNKE</sequence>
<dbReference type="InterPro" id="IPR014729">
    <property type="entry name" value="Rossmann-like_a/b/a_fold"/>
</dbReference>
<gene>
    <name evidence="3" type="primary">cysH</name>
    <name evidence="5" type="ORF">FQV33_01100</name>
</gene>
<dbReference type="RefSeq" id="WP_158347842.1">
    <property type="nucleotide sequence ID" value="NZ_CP042427.1"/>
</dbReference>
<dbReference type="UniPathway" id="UPA00140">
    <property type="reaction ID" value="UER00206"/>
</dbReference>
<keyword evidence="2 3" id="KW-0560">Oxidoreductase</keyword>
<dbReference type="SUPFAM" id="SSF52402">
    <property type="entry name" value="Adenine nucleotide alpha hydrolases-like"/>
    <property type="match status" value="1"/>
</dbReference>
<protein>
    <recommendedName>
        <fullName evidence="3">Phosphoadenosine 5'-phosphosulfate reductase</fullName>
        <shortName evidence="3">PAPS reductase</shortName>
        <ecNumber evidence="3">1.8.4.8</ecNumber>
    </recommendedName>
    <alternativeName>
        <fullName evidence="3">3'-phosphoadenylylsulfate reductase</fullName>
    </alternativeName>
    <alternativeName>
        <fullName evidence="3">PAPS reductase, thioredoxin dependent</fullName>
    </alternativeName>
    <alternativeName>
        <fullName evidence="3">PAPS sulfotransferase</fullName>
    </alternativeName>
    <alternativeName>
        <fullName evidence="3">PAdoPS reductase</fullName>
    </alternativeName>
</protein>
<dbReference type="Pfam" id="PF01507">
    <property type="entry name" value="PAPS_reduct"/>
    <property type="match status" value="1"/>
</dbReference>
<dbReference type="GO" id="GO:0004604">
    <property type="term" value="F:phosphoadenylyl-sulfate reductase (thioredoxin) activity"/>
    <property type="evidence" value="ECO:0007669"/>
    <property type="project" value="UniProtKB-UniRule"/>
</dbReference>
<dbReference type="HAMAP" id="MF_00063">
    <property type="entry name" value="CysH"/>
    <property type="match status" value="1"/>
</dbReference>
<dbReference type="GO" id="GO:0019379">
    <property type="term" value="P:sulfate assimilation, phosphoadenylyl sulfate reduction by phosphoadenylyl-sulfate reductase (thioredoxin)"/>
    <property type="evidence" value="ECO:0007669"/>
    <property type="project" value="UniProtKB-UniRule"/>
</dbReference>
<dbReference type="Proteomes" id="UP000325981">
    <property type="component" value="Chromosome"/>
</dbReference>
<evidence type="ECO:0000313" key="5">
    <source>
        <dbReference type="EMBL" id="QFQ32589.1"/>
    </source>
</evidence>
<organism evidence="5 6">
    <name type="scientific">Buchnera aphidicola</name>
    <name type="common">Aphis fabae</name>
    <dbReference type="NCBI Taxonomy" id="571430"/>
    <lineage>
        <taxon>Bacteria</taxon>
        <taxon>Pseudomonadati</taxon>
        <taxon>Pseudomonadota</taxon>
        <taxon>Gammaproteobacteria</taxon>
        <taxon>Enterobacterales</taxon>
        <taxon>Erwiniaceae</taxon>
        <taxon>Buchnera</taxon>
    </lineage>
</organism>
<dbReference type="Gene3D" id="3.40.50.620">
    <property type="entry name" value="HUPs"/>
    <property type="match status" value="1"/>
</dbReference>
<comment type="pathway">
    <text evidence="3">Sulfur metabolism; hydrogen sulfide biosynthesis; sulfite from sulfate: step 3/3.</text>
</comment>
<dbReference type="EMBL" id="CP042427">
    <property type="protein sequence ID" value="QFQ32589.1"/>
    <property type="molecule type" value="Genomic_DNA"/>
</dbReference>
<evidence type="ECO:0000256" key="3">
    <source>
        <dbReference type="HAMAP-Rule" id="MF_00063"/>
    </source>
</evidence>
<evidence type="ECO:0000259" key="4">
    <source>
        <dbReference type="Pfam" id="PF01507"/>
    </source>
</evidence>
<dbReference type="EC" id="1.8.4.8" evidence="3"/>
<dbReference type="OrthoDB" id="9794018at2"/>
<dbReference type="GO" id="GO:0070814">
    <property type="term" value="P:hydrogen sulfide biosynthetic process"/>
    <property type="evidence" value="ECO:0007669"/>
    <property type="project" value="UniProtKB-UniRule"/>
</dbReference>